<name>A0A2G9P846_AQUCT</name>
<protein>
    <submittedName>
        <fullName evidence="1">Uncharacterized protein</fullName>
    </submittedName>
</protein>
<evidence type="ECO:0000313" key="1">
    <source>
        <dbReference type="EMBL" id="PIN99505.1"/>
    </source>
</evidence>
<accession>A0A2G9P846</accession>
<dbReference type="OrthoDB" id="5839451at2759"/>
<keyword evidence="2" id="KW-1185">Reference proteome</keyword>
<dbReference type="Proteomes" id="UP000228934">
    <property type="component" value="Unassembled WGS sequence"/>
</dbReference>
<sequence>MIPCKRFCLWGDLGVEFRVLLFLCTFFCFWSKHMHVVWLCLPFRKMISLIGPGKYLALLAQRKISVI</sequence>
<evidence type="ECO:0000313" key="2">
    <source>
        <dbReference type="Proteomes" id="UP000228934"/>
    </source>
</evidence>
<dbReference type="EMBL" id="KV922466">
    <property type="protein sequence ID" value="PIN99505.1"/>
    <property type="molecule type" value="Genomic_DNA"/>
</dbReference>
<proteinExistence type="predicted"/>
<organism evidence="1 2">
    <name type="scientific">Aquarana catesbeiana</name>
    <name type="common">American bullfrog</name>
    <name type="synonym">Rana catesbeiana</name>
    <dbReference type="NCBI Taxonomy" id="8400"/>
    <lineage>
        <taxon>Eukaryota</taxon>
        <taxon>Metazoa</taxon>
        <taxon>Chordata</taxon>
        <taxon>Craniata</taxon>
        <taxon>Vertebrata</taxon>
        <taxon>Euteleostomi</taxon>
        <taxon>Amphibia</taxon>
        <taxon>Batrachia</taxon>
        <taxon>Anura</taxon>
        <taxon>Neobatrachia</taxon>
        <taxon>Ranoidea</taxon>
        <taxon>Ranidae</taxon>
        <taxon>Aquarana</taxon>
    </lineage>
</organism>
<dbReference type="AlphaFoldDB" id="A0A2G9P846"/>
<reference evidence="2" key="1">
    <citation type="journal article" date="2017" name="Nat. Commun.">
        <title>The North American bullfrog draft genome provides insight into hormonal regulation of long noncoding RNA.</title>
        <authorList>
            <person name="Hammond S.A."/>
            <person name="Warren R.L."/>
            <person name="Vandervalk B.P."/>
            <person name="Kucuk E."/>
            <person name="Khan H."/>
            <person name="Gibb E.A."/>
            <person name="Pandoh P."/>
            <person name="Kirk H."/>
            <person name="Zhao Y."/>
            <person name="Jones M."/>
            <person name="Mungall A.J."/>
            <person name="Coope R."/>
            <person name="Pleasance S."/>
            <person name="Moore R.A."/>
            <person name="Holt R.A."/>
            <person name="Round J.M."/>
            <person name="Ohora S."/>
            <person name="Walle B.V."/>
            <person name="Veldhoen N."/>
            <person name="Helbing C.C."/>
            <person name="Birol I."/>
        </authorList>
    </citation>
    <scope>NUCLEOTIDE SEQUENCE [LARGE SCALE GENOMIC DNA]</scope>
</reference>
<gene>
    <name evidence="1" type="ORF">AB205_0137720</name>
</gene>